<evidence type="ECO:0000256" key="1">
    <source>
        <dbReference type="SAM" id="MobiDB-lite"/>
    </source>
</evidence>
<dbReference type="RefSeq" id="XP_013757238.1">
    <property type="nucleotide sequence ID" value="XM_013901784.1"/>
</dbReference>
<dbReference type="GeneID" id="25565159"/>
<dbReference type="AlphaFoldDB" id="A0A0L0DCN2"/>
<dbReference type="eggNOG" id="KOG2911">
    <property type="taxonomic scope" value="Eukaryota"/>
</dbReference>
<gene>
    <name evidence="2" type="ORF">AMSG_05838</name>
</gene>
<feature type="compositionally biased region" description="Low complexity" evidence="1">
    <location>
        <begin position="427"/>
        <end position="442"/>
    </location>
</feature>
<proteinExistence type="predicted"/>
<dbReference type="GO" id="GO:0006900">
    <property type="term" value="P:vesicle budding from membrane"/>
    <property type="evidence" value="ECO:0007669"/>
    <property type="project" value="TreeGrafter"/>
</dbReference>
<feature type="region of interest" description="Disordered" evidence="1">
    <location>
        <begin position="427"/>
        <end position="471"/>
    </location>
</feature>
<evidence type="ECO:0000313" key="2">
    <source>
        <dbReference type="EMBL" id="KNC50074.1"/>
    </source>
</evidence>
<dbReference type="Proteomes" id="UP000054408">
    <property type="component" value="Unassembled WGS sequence"/>
</dbReference>
<dbReference type="GO" id="GO:0032511">
    <property type="term" value="P:late endosome to vacuole transport via multivesicular body sorting pathway"/>
    <property type="evidence" value="ECO:0007669"/>
    <property type="project" value="TreeGrafter"/>
</dbReference>
<dbReference type="EMBL" id="GL349459">
    <property type="protein sequence ID" value="KNC50074.1"/>
    <property type="molecule type" value="Genomic_DNA"/>
</dbReference>
<dbReference type="OrthoDB" id="10250120at2759"/>
<dbReference type="Pfam" id="PF25880">
    <property type="entry name" value="WHD_CHMP7_1st"/>
    <property type="match status" value="1"/>
</dbReference>
<keyword evidence="3" id="KW-1185">Reference proteome</keyword>
<sequence>MKRMAGGMDGSYLRSLPEWADDDDEMDFYYASFPASREVKPVSWDAKMAFWTRVIEGSAATARLVALRPCELAVAVERDGVPPAGLGIVFDSLVRTGAWLKAAEVAPPRAVGGGGGVGSPPRRLGGSTAAGSTLSWLVDTFVASPIKWAAGVSSPRPGAAAVGAASSLLSSDDEYVVVALARKAVDALLDAHYDAGLVDELTRVEDAAAVLGMDARQLSLALGCVAQSGEGQSAFVRFALPSGTACIKFAPSREASSRVEATEADAGTLQLRAMAGALRAQYDTLSARVEALTGEIKAMLGTGARERAKIMLRRKKVAEKLATSRLAAWDKVSAILDSMDDARTSAELMEAYKVGTRALAALSPDVDDVHETLGELEDALANQAEIDAAIADSNASVAAAGVEVSDDELAAELEALILGEVEPDAAAQSQVQVQPQSMDSPQLPDMPAVPSTPLPAAATAADADADADADAAADAELARMLALA</sequence>
<dbReference type="GO" id="GO:0009898">
    <property type="term" value="C:cytoplasmic side of plasma membrane"/>
    <property type="evidence" value="ECO:0007669"/>
    <property type="project" value="TreeGrafter"/>
</dbReference>
<dbReference type="PANTHER" id="PTHR22761">
    <property type="entry name" value="CHARGED MULTIVESICULAR BODY PROTEIN"/>
    <property type="match status" value="1"/>
</dbReference>
<name>A0A0L0DCN2_THETB</name>
<protein>
    <submittedName>
        <fullName evidence="2">Charged multivesicular body protein 6-A</fullName>
    </submittedName>
</protein>
<dbReference type="GO" id="GO:0005771">
    <property type="term" value="C:multivesicular body"/>
    <property type="evidence" value="ECO:0007669"/>
    <property type="project" value="TreeGrafter"/>
</dbReference>
<dbReference type="InterPro" id="IPR005024">
    <property type="entry name" value="Snf7_fam"/>
</dbReference>
<evidence type="ECO:0000313" key="3">
    <source>
        <dbReference type="Proteomes" id="UP000054408"/>
    </source>
</evidence>
<dbReference type="GO" id="GO:0000815">
    <property type="term" value="C:ESCRT III complex"/>
    <property type="evidence" value="ECO:0007669"/>
    <property type="project" value="TreeGrafter"/>
</dbReference>
<dbReference type="PANTHER" id="PTHR22761:SF96">
    <property type="entry name" value="BCDNA.GH08385"/>
    <property type="match status" value="1"/>
</dbReference>
<reference evidence="2 3" key="1">
    <citation type="submission" date="2010-05" db="EMBL/GenBank/DDBJ databases">
        <title>The Genome Sequence of Thecamonas trahens ATCC 50062.</title>
        <authorList>
            <consortium name="The Broad Institute Genome Sequencing Platform"/>
            <person name="Russ C."/>
            <person name="Cuomo C."/>
            <person name="Shea T."/>
            <person name="Young S.K."/>
            <person name="Zeng Q."/>
            <person name="Koehrsen M."/>
            <person name="Haas B."/>
            <person name="Borodovsky M."/>
            <person name="Guigo R."/>
            <person name="Alvarado L."/>
            <person name="Berlin A."/>
            <person name="Bochicchio J."/>
            <person name="Borenstein D."/>
            <person name="Chapman S."/>
            <person name="Chen Z."/>
            <person name="Freedman E."/>
            <person name="Gellesch M."/>
            <person name="Goldberg J."/>
            <person name="Griggs A."/>
            <person name="Gujja S."/>
            <person name="Heilman E."/>
            <person name="Heiman D."/>
            <person name="Hepburn T."/>
            <person name="Howarth C."/>
            <person name="Jen D."/>
            <person name="Larson L."/>
            <person name="Mehta T."/>
            <person name="Park D."/>
            <person name="Pearson M."/>
            <person name="Roberts A."/>
            <person name="Saif S."/>
            <person name="Shenoy N."/>
            <person name="Sisk P."/>
            <person name="Stolte C."/>
            <person name="Sykes S."/>
            <person name="Thomson T."/>
            <person name="Walk T."/>
            <person name="White J."/>
            <person name="Yandava C."/>
            <person name="Burger G."/>
            <person name="Gray M.W."/>
            <person name="Holland P.W.H."/>
            <person name="King N."/>
            <person name="Lang F.B.F."/>
            <person name="Roger A.J."/>
            <person name="Ruiz-Trillo I."/>
            <person name="Lander E."/>
            <person name="Nusbaum C."/>
        </authorList>
    </citation>
    <scope>NUCLEOTIDE SEQUENCE [LARGE SCALE GENOMIC DNA]</scope>
    <source>
        <strain evidence="2 3">ATCC 50062</strain>
    </source>
</reference>
<dbReference type="Pfam" id="PF03357">
    <property type="entry name" value="Snf7"/>
    <property type="match status" value="1"/>
</dbReference>
<dbReference type="STRING" id="461836.A0A0L0DCN2"/>
<accession>A0A0L0DCN2</accession>
<organism evidence="2 3">
    <name type="scientific">Thecamonas trahens ATCC 50062</name>
    <dbReference type="NCBI Taxonomy" id="461836"/>
    <lineage>
        <taxon>Eukaryota</taxon>
        <taxon>Apusozoa</taxon>
        <taxon>Apusomonadida</taxon>
        <taxon>Apusomonadidae</taxon>
        <taxon>Thecamonas</taxon>
    </lineage>
</organism>